<evidence type="ECO:0000313" key="3">
    <source>
        <dbReference type="EMBL" id="UVA82131.1"/>
    </source>
</evidence>
<feature type="domain" description="BON" evidence="2">
    <location>
        <begin position="149"/>
        <end position="217"/>
    </location>
</feature>
<dbReference type="InterPro" id="IPR014004">
    <property type="entry name" value="Transpt-assoc_nodulatn_dom_bac"/>
</dbReference>
<gene>
    <name evidence="3" type="ORF">NTU39_13550</name>
    <name evidence="4" type="ORF">PCO31010_00216</name>
</gene>
<dbReference type="PANTHER" id="PTHR34606">
    <property type="entry name" value="BON DOMAIN-CONTAINING PROTEIN"/>
    <property type="match status" value="1"/>
</dbReference>
<dbReference type="PROSITE" id="PS50914">
    <property type="entry name" value="BON"/>
    <property type="match status" value="3"/>
</dbReference>
<dbReference type="PANTHER" id="PTHR34606:SF4">
    <property type="entry name" value="OUTER MEMBRANE LIPOPROTEIN DOLP"/>
    <property type="match status" value="1"/>
</dbReference>
<proteinExistence type="predicted"/>
<reference evidence="4 5" key="1">
    <citation type="submission" date="2019-08" db="EMBL/GenBank/DDBJ databases">
        <authorList>
            <person name="Peeters C."/>
        </authorList>
    </citation>
    <scope>NUCLEOTIDE SEQUENCE [LARGE SCALE GENOMIC DNA]</scope>
    <source>
        <strain evidence="4 5">LMG 31010</strain>
    </source>
</reference>
<sequence>MKGDLQLKKDVEQELEWDPAINAADIGVEVHDGIVTLSGHLRSYAEKLATKRATQRVEGVRAVVVELVVAVPNEHRRTDADIASAARTVLLWSAGLSERAVQVTVEKGCVTLTGEVDWGYQMLAAEKVVAHLRGVNTVFNDIRIKRRTAPTDITSKIESALRRHAEEDARHISVQVADGTVTLCGNVSSLDEKTMACNAAWSAPGVRHVIDKLSVGRP</sequence>
<evidence type="ECO:0000256" key="1">
    <source>
        <dbReference type="ARBA" id="ARBA00022729"/>
    </source>
</evidence>
<organism evidence="4 5">
    <name type="scientific">Pandoraea commovens</name>
    <dbReference type="NCBI Taxonomy" id="2508289"/>
    <lineage>
        <taxon>Bacteria</taxon>
        <taxon>Pseudomonadati</taxon>
        <taxon>Pseudomonadota</taxon>
        <taxon>Betaproteobacteria</taxon>
        <taxon>Burkholderiales</taxon>
        <taxon>Burkholderiaceae</taxon>
        <taxon>Pandoraea</taxon>
    </lineage>
</organism>
<dbReference type="InterPro" id="IPR051686">
    <property type="entry name" value="Lipoprotein_DolP"/>
</dbReference>
<evidence type="ECO:0000313" key="6">
    <source>
        <dbReference type="Proteomes" id="UP001058980"/>
    </source>
</evidence>
<accession>A0A5E4RLC3</accession>
<reference evidence="3" key="2">
    <citation type="submission" date="2022-08" db="EMBL/GenBank/DDBJ databases">
        <title>Multi-unit outbreak of Pandoraea commovens among non-cystic fibrosis intensive care patients from 2019 to 2021 in Berlin, Germany.</title>
        <authorList>
            <person name="Menzel P."/>
        </authorList>
    </citation>
    <scope>NUCLEOTIDE SEQUENCE</scope>
    <source>
        <strain evidence="3">LB-19-202-79</strain>
    </source>
</reference>
<evidence type="ECO:0000259" key="2">
    <source>
        <dbReference type="PROSITE" id="PS50914"/>
    </source>
</evidence>
<dbReference type="RefSeq" id="WP_150663435.1">
    <property type="nucleotide sequence ID" value="NZ_CABPSA010000001.1"/>
</dbReference>
<dbReference type="Proteomes" id="UP001058980">
    <property type="component" value="Chromosome"/>
</dbReference>
<protein>
    <submittedName>
        <fullName evidence="3">BON domain-containing protein</fullName>
    </submittedName>
    <submittedName>
        <fullName evidence="4">OsmY domain-containing protein</fullName>
    </submittedName>
</protein>
<dbReference type="OrthoDB" id="870892at2"/>
<feature type="domain" description="BON" evidence="2">
    <location>
        <begin position="3"/>
        <end position="71"/>
    </location>
</feature>
<dbReference type="EMBL" id="CABPSA010000001">
    <property type="protein sequence ID" value="VVD63222.1"/>
    <property type="molecule type" value="Genomic_DNA"/>
</dbReference>
<dbReference type="AlphaFoldDB" id="A0A5E4RLC3"/>
<dbReference type="Proteomes" id="UP000343335">
    <property type="component" value="Unassembled WGS sequence"/>
</dbReference>
<name>A0A5E4RLC3_9BURK</name>
<dbReference type="EMBL" id="CP102780">
    <property type="protein sequence ID" value="UVA82131.1"/>
    <property type="molecule type" value="Genomic_DNA"/>
</dbReference>
<evidence type="ECO:0000313" key="4">
    <source>
        <dbReference type="EMBL" id="VVD63222.1"/>
    </source>
</evidence>
<dbReference type="Gene3D" id="3.30.1340.30">
    <property type="match status" value="3"/>
</dbReference>
<dbReference type="Pfam" id="PF04972">
    <property type="entry name" value="BON"/>
    <property type="match status" value="3"/>
</dbReference>
<feature type="domain" description="BON" evidence="2">
    <location>
        <begin position="78"/>
        <end position="146"/>
    </location>
</feature>
<keyword evidence="1" id="KW-0732">Signal</keyword>
<evidence type="ECO:0000313" key="5">
    <source>
        <dbReference type="Proteomes" id="UP000343335"/>
    </source>
</evidence>
<dbReference type="SMART" id="SM00749">
    <property type="entry name" value="BON"/>
    <property type="match status" value="3"/>
</dbReference>
<dbReference type="InterPro" id="IPR007055">
    <property type="entry name" value="BON_dom"/>
</dbReference>
<keyword evidence="6" id="KW-1185">Reference proteome</keyword>